<organism evidence="15 16">
    <name type="scientific">Polypedilum vanderplanki</name>
    <name type="common">Sleeping chironomid midge</name>
    <dbReference type="NCBI Taxonomy" id="319348"/>
    <lineage>
        <taxon>Eukaryota</taxon>
        <taxon>Metazoa</taxon>
        <taxon>Ecdysozoa</taxon>
        <taxon>Arthropoda</taxon>
        <taxon>Hexapoda</taxon>
        <taxon>Insecta</taxon>
        <taxon>Pterygota</taxon>
        <taxon>Neoptera</taxon>
        <taxon>Endopterygota</taxon>
        <taxon>Diptera</taxon>
        <taxon>Nematocera</taxon>
        <taxon>Chironomoidea</taxon>
        <taxon>Chironomidae</taxon>
        <taxon>Chironominae</taxon>
        <taxon>Polypedilum</taxon>
        <taxon>Polypedilum</taxon>
    </lineage>
</organism>
<dbReference type="PANTHER" id="PTHR46473">
    <property type="entry name" value="GH08155P"/>
    <property type="match status" value="1"/>
</dbReference>
<evidence type="ECO:0000256" key="10">
    <source>
        <dbReference type="ARBA" id="ARBA00023136"/>
    </source>
</evidence>
<evidence type="ECO:0000256" key="1">
    <source>
        <dbReference type="ARBA" id="ARBA00004162"/>
    </source>
</evidence>
<keyword evidence="3" id="KW-1003">Cell membrane</keyword>
<evidence type="ECO:0000256" key="7">
    <source>
        <dbReference type="ARBA" id="ARBA00022737"/>
    </source>
</evidence>
<feature type="chain" id="PRO_5039889469" description="LRRNT domain-containing protein" evidence="13">
    <location>
        <begin position="21"/>
        <end position="488"/>
    </location>
</feature>
<dbReference type="GO" id="GO:0034220">
    <property type="term" value="P:monoatomic ion transmembrane transport"/>
    <property type="evidence" value="ECO:0007669"/>
    <property type="project" value="UniProtKB-KW"/>
</dbReference>
<keyword evidence="2" id="KW-0813">Transport</keyword>
<feature type="signal peptide" evidence="13">
    <location>
        <begin position="1"/>
        <end position="20"/>
    </location>
</feature>
<keyword evidence="6 13" id="KW-0732">Signal</keyword>
<keyword evidence="7" id="KW-0677">Repeat</keyword>
<keyword evidence="16" id="KW-1185">Reference proteome</keyword>
<evidence type="ECO:0000256" key="6">
    <source>
        <dbReference type="ARBA" id="ARBA00022729"/>
    </source>
</evidence>
<evidence type="ECO:0000313" key="15">
    <source>
        <dbReference type="EMBL" id="KAG5667789.1"/>
    </source>
</evidence>
<evidence type="ECO:0000256" key="12">
    <source>
        <dbReference type="ARBA" id="ARBA00023303"/>
    </source>
</evidence>
<evidence type="ECO:0000256" key="8">
    <source>
        <dbReference type="ARBA" id="ARBA00022989"/>
    </source>
</evidence>
<gene>
    <name evidence="15" type="ORF">PVAND_015759</name>
</gene>
<dbReference type="AlphaFoldDB" id="A0A9J6BDG7"/>
<proteinExistence type="predicted"/>
<evidence type="ECO:0000256" key="11">
    <source>
        <dbReference type="ARBA" id="ARBA00023157"/>
    </source>
</evidence>
<dbReference type="Gene3D" id="3.80.10.10">
    <property type="entry name" value="Ribonuclease Inhibitor"/>
    <property type="match status" value="2"/>
</dbReference>
<dbReference type="Pfam" id="PF13855">
    <property type="entry name" value="LRR_8"/>
    <property type="match status" value="1"/>
</dbReference>
<name>A0A9J6BDG7_POLVA</name>
<keyword evidence="11" id="KW-1015">Disulfide bond</keyword>
<evidence type="ECO:0000256" key="4">
    <source>
        <dbReference type="ARBA" id="ARBA00022614"/>
    </source>
</evidence>
<keyword evidence="5" id="KW-0812">Transmembrane</keyword>
<dbReference type="PROSITE" id="PS51450">
    <property type="entry name" value="LRR"/>
    <property type="match status" value="2"/>
</dbReference>
<dbReference type="InterPro" id="IPR051432">
    <property type="entry name" value="KCNMA1_auxiliary"/>
</dbReference>
<dbReference type="OrthoDB" id="10068119at2759"/>
<dbReference type="SMART" id="SM00369">
    <property type="entry name" value="LRR_TYP"/>
    <property type="match status" value="3"/>
</dbReference>
<keyword evidence="12" id="KW-0407">Ion channel</keyword>
<sequence length="488" mass="55447">MNLNCHKIFLFLLISSSATAKIHDENSQNAVSEPTTQAVEVLEPSIEEIKIEEGTCFHADLVQEDFCYNRTQKSSCECENIRDFVICCNVTDITKSISCLENSNFRNIHIINVTQSEINLSNLNSLKQVDSLVITDGNISKILGQFSKFTSIKCLNFSNNNITEVSERALLNLSQLKTLDLSRNNITKLPTIQNITVNIQGNSKVSCINITTILDKVTFLNKEKSYCESEVGSGWFNDKASITIDHIEKRIKFDFECPEECKCKPGNMHYKKIDDKDESDVLIFISEVDCSNQGLTKLPVKLPENTISLNITNNSISSLSDLVTNEHYQSIQKLYADDNLITSVVDLEGTKFLENFTILSLKNNKIKDIPYYILSNLEKNLIGKYLYLGGNRLTCDCHIIKNIRHWRLINDCDKILCNNMPAKILELKESQLCKSGIDDWANYIEYLIIIEVLLLVALFTKVSYDCYVFKKTGLLPYPANVLILYNQK</sequence>
<evidence type="ECO:0000259" key="14">
    <source>
        <dbReference type="SMART" id="SM00013"/>
    </source>
</evidence>
<dbReference type="GO" id="GO:0005886">
    <property type="term" value="C:plasma membrane"/>
    <property type="evidence" value="ECO:0007669"/>
    <property type="project" value="UniProtKB-SubCell"/>
</dbReference>
<evidence type="ECO:0000256" key="3">
    <source>
        <dbReference type="ARBA" id="ARBA00022475"/>
    </source>
</evidence>
<dbReference type="InterPro" id="IPR003591">
    <property type="entry name" value="Leu-rich_rpt_typical-subtyp"/>
</dbReference>
<feature type="domain" description="LRRNT" evidence="14">
    <location>
        <begin position="256"/>
        <end position="308"/>
    </location>
</feature>
<reference evidence="15" key="1">
    <citation type="submission" date="2021-03" db="EMBL/GenBank/DDBJ databases">
        <title>Chromosome level genome of the anhydrobiotic midge Polypedilum vanderplanki.</title>
        <authorList>
            <person name="Yoshida Y."/>
            <person name="Kikawada T."/>
            <person name="Gusev O."/>
        </authorList>
    </citation>
    <scope>NUCLEOTIDE SEQUENCE</scope>
    <source>
        <strain evidence="15">NIAS01</strain>
        <tissue evidence="15">Whole body or cell culture</tissue>
    </source>
</reference>
<comment type="subcellular location">
    <subcellularLocation>
        <location evidence="1">Cell membrane</location>
        <topology evidence="1">Single-pass membrane protein</topology>
    </subcellularLocation>
</comment>
<comment type="caution">
    <text evidence="15">The sequence shown here is derived from an EMBL/GenBank/DDBJ whole genome shotgun (WGS) entry which is preliminary data.</text>
</comment>
<protein>
    <recommendedName>
        <fullName evidence="14">LRRNT domain-containing protein</fullName>
    </recommendedName>
</protein>
<keyword evidence="9" id="KW-0406">Ion transport</keyword>
<keyword evidence="4" id="KW-0433">Leucine-rich repeat</keyword>
<dbReference type="SMART" id="SM00013">
    <property type="entry name" value="LRRNT"/>
    <property type="match status" value="1"/>
</dbReference>
<evidence type="ECO:0000313" key="16">
    <source>
        <dbReference type="Proteomes" id="UP001107558"/>
    </source>
</evidence>
<evidence type="ECO:0000256" key="5">
    <source>
        <dbReference type="ARBA" id="ARBA00022692"/>
    </source>
</evidence>
<dbReference type="Proteomes" id="UP001107558">
    <property type="component" value="Chromosome 4"/>
</dbReference>
<dbReference type="PANTHER" id="PTHR46473:SF10">
    <property type="entry name" value="LD45603P-RELATED"/>
    <property type="match status" value="1"/>
</dbReference>
<evidence type="ECO:0000256" key="9">
    <source>
        <dbReference type="ARBA" id="ARBA00023065"/>
    </source>
</evidence>
<keyword evidence="8" id="KW-1133">Transmembrane helix</keyword>
<dbReference type="EMBL" id="JADBJN010000004">
    <property type="protein sequence ID" value="KAG5667789.1"/>
    <property type="molecule type" value="Genomic_DNA"/>
</dbReference>
<dbReference type="SUPFAM" id="SSF52058">
    <property type="entry name" value="L domain-like"/>
    <property type="match status" value="1"/>
</dbReference>
<dbReference type="SMART" id="SM00364">
    <property type="entry name" value="LRR_BAC"/>
    <property type="match status" value="3"/>
</dbReference>
<dbReference type="InterPro" id="IPR000372">
    <property type="entry name" value="LRRNT"/>
</dbReference>
<keyword evidence="10" id="KW-0472">Membrane</keyword>
<accession>A0A9J6BDG7</accession>
<evidence type="ECO:0000256" key="2">
    <source>
        <dbReference type="ARBA" id="ARBA00022448"/>
    </source>
</evidence>
<dbReference type="InterPro" id="IPR001611">
    <property type="entry name" value="Leu-rich_rpt"/>
</dbReference>
<dbReference type="InterPro" id="IPR032675">
    <property type="entry name" value="LRR_dom_sf"/>
</dbReference>
<evidence type="ECO:0000256" key="13">
    <source>
        <dbReference type="SAM" id="SignalP"/>
    </source>
</evidence>